<protein>
    <recommendedName>
        <fullName evidence="1">Sulfotransferase domain-containing protein</fullName>
    </recommendedName>
</protein>
<dbReference type="Gene3D" id="3.40.50.300">
    <property type="entry name" value="P-loop containing nucleotide triphosphate hydrolases"/>
    <property type="match status" value="1"/>
</dbReference>
<organism evidence="2 3">
    <name type="scientific">Roseomonas fluvialis</name>
    <dbReference type="NCBI Taxonomy" id="1750527"/>
    <lineage>
        <taxon>Bacteria</taxon>
        <taxon>Pseudomonadati</taxon>
        <taxon>Pseudomonadota</taxon>
        <taxon>Alphaproteobacteria</taxon>
        <taxon>Acetobacterales</taxon>
        <taxon>Roseomonadaceae</taxon>
        <taxon>Roseomonas</taxon>
    </lineage>
</organism>
<dbReference type="EMBL" id="AP025637">
    <property type="protein sequence ID" value="BDG72459.1"/>
    <property type="molecule type" value="Genomic_DNA"/>
</dbReference>
<dbReference type="InterPro" id="IPR000863">
    <property type="entry name" value="Sulfotransferase_dom"/>
</dbReference>
<dbReference type="RefSeq" id="WP_244459663.1">
    <property type="nucleotide sequence ID" value="NZ_AP025637.1"/>
</dbReference>
<reference evidence="2 3" key="1">
    <citation type="journal article" date="2016" name="Microbes Environ.">
        <title>Phylogenetically diverse aerobic anoxygenic phototrophic bacteria isolated from epilithic biofilms in Tama river, Japan.</title>
        <authorList>
            <person name="Hirose S."/>
            <person name="Matsuura K."/>
            <person name="Haruta S."/>
        </authorList>
    </citation>
    <scope>NUCLEOTIDE SEQUENCE [LARGE SCALE GENOMIC DNA]</scope>
    <source>
        <strain evidence="2 3">S08</strain>
    </source>
</reference>
<evidence type="ECO:0000313" key="3">
    <source>
        <dbReference type="Proteomes" id="UP000831327"/>
    </source>
</evidence>
<proteinExistence type="predicted"/>
<keyword evidence="3" id="KW-1185">Reference proteome</keyword>
<accession>A0ABM7Y3M1</accession>
<gene>
    <name evidence="2" type="ORF">Rmf_23880</name>
</gene>
<feature type="domain" description="Sulfotransferase" evidence="1">
    <location>
        <begin position="106"/>
        <end position="214"/>
    </location>
</feature>
<dbReference type="SUPFAM" id="SSF52540">
    <property type="entry name" value="P-loop containing nucleoside triphosphate hydrolases"/>
    <property type="match status" value="1"/>
</dbReference>
<dbReference type="Proteomes" id="UP000831327">
    <property type="component" value="Chromosome"/>
</dbReference>
<dbReference type="InterPro" id="IPR027417">
    <property type="entry name" value="P-loop_NTPase"/>
</dbReference>
<evidence type="ECO:0000259" key="1">
    <source>
        <dbReference type="Pfam" id="PF00685"/>
    </source>
</evidence>
<dbReference type="Pfam" id="PF00685">
    <property type="entry name" value="Sulfotransfer_1"/>
    <property type="match status" value="1"/>
</dbReference>
<sequence>MPPSAIPPWHPPARGGPLPALPPPFSAAPSVFAFSLAKAGSTLLNDLLRVLAPAAGLAFFSIEDALFASGIPAPIDWPQAARLFHPRGYCYGGFRAMPRHPLPPLASCRAVLLVRDPRDMIVSQFHSFRASHLVPEDAGPDHPMHRAREAAQRQTLAQFAPGAAQRFARRFEGYLAQGFAFRETTAVFRYEDVVFAKRAWVEGLCAWFGWDLHEAVRAEAAARFDVLPAAADPARHIRQVHPGNHLSEMSAATRAQVEAVLAESMTAFGYR</sequence>
<evidence type="ECO:0000313" key="2">
    <source>
        <dbReference type="EMBL" id="BDG72459.1"/>
    </source>
</evidence>
<name>A0ABM7Y3M1_9PROT</name>